<dbReference type="OrthoDB" id="9871431at2"/>
<dbReference type="STRING" id="1423812.FD20_GL001145"/>
<dbReference type="Proteomes" id="UP000051155">
    <property type="component" value="Unassembled WGS sequence"/>
</dbReference>
<proteinExistence type="predicted"/>
<keyword evidence="2" id="KW-1185">Reference proteome</keyword>
<organism evidence="1 2">
    <name type="scientific">Liquorilactobacillus uvarum DSM 19971</name>
    <dbReference type="NCBI Taxonomy" id="1423812"/>
    <lineage>
        <taxon>Bacteria</taxon>
        <taxon>Bacillati</taxon>
        <taxon>Bacillota</taxon>
        <taxon>Bacilli</taxon>
        <taxon>Lactobacillales</taxon>
        <taxon>Lactobacillaceae</taxon>
        <taxon>Liquorilactobacillus</taxon>
    </lineage>
</organism>
<reference evidence="1 2" key="1">
    <citation type="journal article" date="2015" name="Genome Announc.">
        <title>Expanding the biotechnology potential of lactobacilli through comparative genomics of 213 strains and associated genera.</title>
        <authorList>
            <person name="Sun Z."/>
            <person name="Harris H.M."/>
            <person name="McCann A."/>
            <person name="Guo C."/>
            <person name="Argimon S."/>
            <person name="Zhang W."/>
            <person name="Yang X."/>
            <person name="Jeffery I.B."/>
            <person name="Cooney J.C."/>
            <person name="Kagawa T.F."/>
            <person name="Liu W."/>
            <person name="Song Y."/>
            <person name="Salvetti E."/>
            <person name="Wrobel A."/>
            <person name="Rasinkangas P."/>
            <person name="Parkhill J."/>
            <person name="Rea M.C."/>
            <person name="O'Sullivan O."/>
            <person name="Ritari J."/>
            <person name="Douillard F.P."/>
            <person name="Paul Ross R."/>
            <person name="Yang R."/>
            <person name="Briner A.E."/>
            <person name="Felis G.E."/>
            <person name="de Vos W.M."/>
            <person name="Barrangou R."/>
            <person name="Klaenhammer T.R."/>
            <person name="Caufield P.W."/>
            <person name="Cui Y."/>
            <person name="Zhang H."/>
            <person name="O'Toole P.W."/>
        </authorList>
    </citation>
    <scope>NUCLEOTIDE SEQUENCE [LARGE SCALE GENOMIC DNA]</scope>
    <source>
        <strain evidence="1 2">DSM 19971</strain>
    </source>
</reference>
<dbReference type="AlphaFoldDB" id="A0A0R1PWB1"/>
<name>A0A0R1PWB1_9LACO</name>
<evidence type="ECO:0000313" key="2">
    <source>
        <dbReference type="Proteomes" id="UP000051155"/>
    </source>
</evidence>
<gene>
    <name evidence="1" type="ORF">FD20_GL001145</name>
</gene>
<comment type="caution">
    <text evidence="1">The sequence shown here is derived from an EMBL/GenBank/DDBJ whole genome shotgun (WGS) entry which is preliminary data.</text>
</comment>
<dbReference type="EMBL" id="AZEG01000024">
    <property type="protein sequence ID" value="KRL36604.1"/>
    <property type="molecule type" value="Genomic_DNA"/>
</dbReference>
<dbReference type="PATRIC" id="fig|1423812.3.peg.1221"/>
<protein>
    <submittedName>
        <fullName evidence="1">Uncharacterized protein</fullName>
    </submittedName>
</protein>
<evidence type="ECO:0000313" key="1">
    <source>
        <dbReference type="EMBL" id="KRL36604.1"/>
    </source>
</evidence>
<accession>A0A0R1PWB1</accession>
<sequence length="86" mass="10176">MIKKFANRKTAKLVDKNGEVLKKYDTFIYQEGTYIIVSQRGYSVTVEGLKPKETWGKRIFDDVTLRTMCVKTEQERRPKGERPWMD</sequence>
<dbReference type="RefSeq" id="WP_057738116.1">
    <property type="nucleotide sequence ID" value="NZ_AZEG01000024.1"/>
</dbReference>